<comment type="similarity">
    <text evidence="1 6">Belongs to the peptidase S8 family.</text>
</comment>
<dbReference type="Gene3D" id="3.40.50.200">
    <property type="entry name" value="Peptidase S8/S53 domain"/>
    <property type="match status" value="1"/>
</dbReference>
<feature type="active site" description="Charge relay system" evidence="5 6">
    <location>
        <position position="171"/>
    </location>
</feature>
<dbReference type="InterPro" id="IPR000209">
    <property type="entry name" value="Peptidase_S8/S53_dom"/>
</dbReference>
<evidence type="ECO:0000256" key="5">
    <source>
        <dbReference type="PIRSR" id="PIRSR615500-1"/>
    </source>
</evidence>
<dbReference type="InterPro" id="IPR022398">
    <property type="entry name" value="Peptidase_S8_His-AS"/>
</dbReference>
<evidence type="ECO:0000256" key="4">
    <source>
        <dbReference type="ARBA" id="ARBA00022825"/>
    </source>
</evidence>
<dbReference type="Proteomes" id="UP000008698">
    <property type="component" value="Unassembled WGS sequence"/>
</dbReference>
<dbReference type="InterPro" id="IPR036852">
    <property type="entry name" value="Peptidase_S8/S53_dom_sf"/>
</dbReference>
<evidence type="ECO:0000256" key="7">
    <source>
        <dbReference type="SAM" id="SignalP"/>
    </source>
</evidence>
<dbReference type="AlphaFoldDB" id="C9SVU1"/>
<dbReference type="Pfam" id="PF00082">
    <property type="entry name" value="Peptidase_S8"/>
    <property type="match status" value="1"/>
</dbReference>
<evidence type="ECO:0000256" key="6">
    <source>
        <dbReference type="PROSITE-ProRule" id="PRU01240"/>
    </source>
</evidence>
<dbReference type="InterPro" id="IPR015500">
    <property type="entry name" value="Peptidase_S8_subtilisin-rel"/>
</dbReference>
<dbReference type="GO" id="GO:0004252">
    <property type="term" value="F:serine-type endopeptidase activity"/>
    <property type="evidence" value="ECO:0007669"/>
    <property type="project" value="UniProtKB-UniRule"/>
</dbReference>
<dbReference type="PANTHER" id="PTHR43806">
    <property type="entry name" value="PEPTIDASE S8"/>
    <property type="match status" value="1"/>
</dbReference>
<feature type="active site" description="Charge relay system" evidence="5 6">
    <location>
        <position position="410"/>
    </location>
</feature>
<sequence>MRFGSATPWLLAASLGLARVSQDKDAIAPHMTKGKYVPGVYIVEISDGESTDEFISRLGAQEGVASVEERIRFDSTVFKGTSFNLGIVPKKDEEEVVRQVEASPEVKNMWPVEVISSPQLNLSWTAQGKPLVEVQRRQVGKAGYSPHIMTQVDRLHAEGITGKGLRIGIVDTGIDYTHPALGGCFGPGCLVEFGADVVGDSYDGSQPPNPDGDPFEDCNGHGTHVAGIIAALDNPLGFRGAAPGVKIGMFRAFSCSDTTTMDALMAATSKAYEGGSDIITGSVGLVSGWSQNPFALLVSRIVEAGVPCTFSAGNEVGGTEGLFGVSAPSTGDGVISVSSFQNTHDPSYDATSGQGSEILNRDTGGAVSTFTSWGPTFDLKNKPDVGAPGGNILSTLPLAQGGYGVSSGTSMSCPLLASHCCSGC</sequence>
<dbReference type="PROSITE" id="PS00136">
    <property type="entry name" value="SUBTILASE_ASP"/>
    <property type="match status" value="1"/>
</dbReference>
<gene>
    <name evidence="9" type="ORF">VDBG_09016</name>
</gene>
<evidence type="ECO:0000313" key="9">
    <source>
        <dbReference type="EMBL" id="EEY22906.1"/>
    </source>
</evidence>
<dbReference type="InterPro" id="IPR034187">
    <property type="entry name" value="Peptidases_S8_5"/>
</dbReference>
<feature type="domain" description="Peptidase S8/S53" evidence="8">
    <location>
        <begin position="162"/>
        <end position="417"/>
    </location>
</feature>
<dbReference type="PRINTS" id="PR00723">
    <property type="entry name" value="SUBTILISIN"/>
</dbReference>
<dbReference type="HOGENOM" id="CLU_035737_1_0_1"/>
<reference evidence="10" key="1">
    <citation type="journal article" date="2011" name="PLoS Pathog.">
        <title>Comparative genomics yields insights into niche adaptation of plant vascular wilt pathogens.</title>
        <authorList>
            <person name="Klosterman S.J."/>
            <person name="Subbarao K.V."/>
            <person name="Kang S."/>
            <person name="Veronese P."/>
            <person name="Gold S.E."/>
            <person name="Thomma B.P.H.J."/>
            <person name="Chen Z."/>
            <person name="Henrissat B."/>
            <person name="Lee Y.-H."/>
            <person name="Park J."/>
            <person name="Garcia-Pedrajas M.D."/>
            <person name="Barbara D.J."/>
            <person name="Anchieta A."/>
            <person name="de Jonge R."/>
            <person name="Santhanam P."/>
            <person name="Maruthachalam K."/>
            <person name="Atallah Z."/>
            <person name="Amyotte S.G."/>
            <person name="Paz Z."/>
            <person name="Inderbitzin P."/>
            <person name="Hayes R.J."/>
            <person name="Heiman D.I."/>
            <person name="Young S."/>
            <person name="Zeng Q."/>
            <person name="Engels R."/>
            <person name="Galagan J."/>
            <person name="Cuomo C.A."/>
            <person name="Dobinson K.F."/>
            <person name="Ma L.-J."/>
        </authorList>
    </citation>
    <scope>NUCLEOTIDE SEQUENCE [LARGE SCALE GENOMIC DNA]</scope>
    <source>
        <strain evidence="10">VaMs.102 / ATCC MYA-4576 / FGSC 10136</strain>
    </source>
</reference>
<dbReference type="OrthoDB" id="10256524at2759"/>
<dbReference type="SUPFAM" id="SSF52743">
    <property type="entry name" value="Subtilisin-like"/>
    <property type="match status" value="1"/>
</dbReference>
<dbReference type="GO" id="GO:0006508">
    <property type="term" value="P:proteolysis"/>
    <property type="evidence" value="ECO:0007669"/>
    <property type="project" value="UniProtKB-KW"/>
</dbReference>
<dbReference type="PANTHER" id="PTHR43806:SF66">
    <property type="entry name" value="SERIN ENDOPEPTIDASE"/>
    <property type="match status" value="1"/>
</dbReference>
<dbReference type="KEGG" id="val:VDBG_09016"/>
<keyword evidence="3 6" id="KW-0378">Hydrolase</keyword>
<feature type="signal peptide" evidence="7">
    <location>
        <begin position="1"/>
        <end position="22"/>
    </location>
</feature>
<dbReference type="OMA" id="GANIIMS"/>
<dbReference type="CDD" id="cd07489">
    <property type="entry name" value="Peptidases_S8_5"/>
    <property type="match status" value="1"/>
</dbReference>
<accession>C9SVU1</accession>
<name>C9SVU1_VERA1</name>
<dbReference type="RefSeq" id="XP_003000521.1">
    <property type="nucleotide sequence ID" value="XM_003000475.1"/>
</dbReference>
<feature type="active site" description="Charge relay system" evidence="5 6">
    <location>
        <position position="221"/>
    </location>
</feature>
<keyword evidence="4 6" id="KW-0720">Serine protease</keyword>
<dbReference type="EMBL" id="DS985227">
    <property type="protein sequence ID" value="EEY22906.1"/>
    <property type="molecule type" value="Genomic_DNA"/>
</dbReference>
<organism evidence="10">
    <name type="scientific">Verticillium alfalfae (strain VaMs.102 / ATCC MYA-4576 / FGSC 10136)</name>
    <name type="common">Verticillium wilt of alfalfa</name>
    <name type="synonym">Verticillium albo-atrum</name>
    <dbReference type="NCBI Taxonomy" id="526221"/>
    <lineage>
        <taxon>Eukaryota</taxon>
        <taxon>Fungi</taxon>
        <taxon>Dikarya</taxon>
        <taxon>Ascomycota</taxon>
        <taxon>Pezizomycotina</taxon>
        <taxon>Sordariomycetes</taxon>
        <taxon>Hypocreomycetidae</taxon>
        <taxon>Glomerellales</taxon>
        <taxon>Plectosphaerellaceae</taxon>
        <taxon>Verticillium</taxon>
    </lineage>
</organism>
<proteinExistence type="inferred from homology"/>
<evidence type="ECO:0000256" key="2">
    <source>
        <dbReference type="ARBA" id="ARBA00022670"/>
    </source>
</evidence>
<protein>
    <submittedName>
        <fullName evidence="9">Subtilisin BPN'</fullName>
    </submittedName>
</protein>
<dbReference type="InterPro" id="IPR050131">
    <property type="entry name" value="Peptidase_S8_subtilisin-like"/>
</dbReference>
<evidence type="ECO:0000313" key="10">
    <source>
        <dbReference type="Proteomes" id="UP000008698"/>
    </source>
</evidence>
<dbReference type="PROSITE" id="PS51892">
    <property type="entry name" value="SUBTILASE"/>
    <property type="match status" value="1"/>
</dbReference>
<dbReference type="GeneID" id="9528228"/>
<dbReference type="PROSITE" id="PS00137">
    <property type="entry name" value="SUBTILASE_HIS"/>
    <property type="match status" value="1"/>
</dbReference>
<evidence type="ECO:0000256" key="3">
    <source>
        <dbReference type="ARBA" id="ARBA00022801"/>
    </source>
</evidence>
<dbReference type="eggNOG" id="KOG4266">
    <property type="taxonomic scope" value="Eukaryota"/>
</dbReference>
<evidence type="ECO:0000256" key="1">
    <source>
        <dbReference type="ARBA" id="ARBA00011073"/>
    </source>
</evidence>
<keyword evidence="7" id="KW-0732">Signal</keyword>
<dbReference type="InterPro" id="IPR023827">
    <property type="entry name" value="Peptidase_S8_Asp-AS"/>
</dbReference>
<keyword evidence="10" id="KW-1185">Reference proteome</keyword>
<keyword evidence="2 6" id="KW-0645">Protease</keyword>
<feature type="chain" id="PRO_5003002467" evidence="7">
    <location>
        <begin position="23"/>
        <end position="424"/>
    </location>
</feature>
<evidence type="ECO:0000259" key="8">
    <source>
        <dbReference type="Pfam" id="PF00082"/>
    </source>
</evidence>